<protein>
    <submittedName>
        <fullName evidence="3">PPOX class putative F420-dependent enzyme</fullName>
    </submittedName>
</protein>
<evidence type="ECO:0000313" key="4">
    <source>
        <dbReference type="Proteomes" id="UP000185511"/>
    </source>
</evidence>
<name>A0AAC9PTZ1_9PSEU</name>
<proteinExistence type="predicted"/>
<dbReference type="InterPro" id="IPR052019">
    <property type="entry name" value="F420H2_bilvrd_red/Heme_oxyg"/>
</dbReference>
<dbReference type="GO" id="GO:0016627">
    <property type="term" value="F:oxidoreductase activity, acting on the CH-CH group of donors"/>
    <property type="evidence" value="ECO:0007669"/>
    <property type="project" value="TreeGrafter"/>
</dbReference>
<dbReference type="InterPro" id="IPR012349">
    <property type="entry name" value="Split_barrel_FMN-bd"/>
</dbReference>
<dbReference type="PANTHER" id="PTHR35176:SF6">
    <property type="entry name" value="HEME OXYGENASE HI_0854-RELATED"/>
    <property type="match status" value="1"/>
</dbReference>
<dbReference type="Pfam" id="PF01243">
    <property type="entry name" value="PNPOx_N"/>
    <property type="match status" value="1"/>
</dbReference>
<evidence type="ECO:0000313" key="3">
    <source>
        <dbReference type="EMBL" id="APU16520.1"/>
    </source>
</evidence>
<sequence>MAVPTLAGMTSLVLPESTHRLFDRALNVVFITIDPDGSPQASLMWVSRDGDELVFGVESSRRKVRNLRRDPRVTLVIEDEEDSPVGLRQHLVVHGTVRFEGPGIAQEFAAFMDRQARRYYGTDYPYPNRESDTTLIGRIGPTRIGGIGPWAG</sequence>
<evidence type="ECO:0000256" key="1">
    <source>
        <dbReference type="ARBA" id="ARBA00023002"/>
    </source>
</evidence>
<dbReference type="KEGG" id="acad:UA74_22510"/>
<dbReference type="Gene3D" id="2.30.110.10">
    <property type="entry name" value="Electron Transport, Fmn-binding Protein, Chain A"/>
    <property type="match status" value="1"/>
</dbReference>
<accession>A0AAC9PTZ1</accession>
<dbReference type="SUPFAM" id="SSF50475">
    <property type="entry name" value="FMN-binding split barrel"/>
    <property type="match status" value="1"/>
</dbReference>
<dbReference type="GO" id="GO:0005829">
    <property type="term" value="C:cytosol"/>
    <property type="evidence" value="ECO:0007669"/>
    <property type="project" value="TreeGrafter"/>
</dbReference>
<gene>
    <name evidence="3" type="ORF">UA74_22510</name>
</gene>
<dbReference type="AlphaFoldDB" id="A0AAC9PTZ1"/>
<dbReference type="GO" id="GO:0070967">
    <property type="term" value="F:coenzyme F420 binding"/>
    <property type="evidence" value="ECO:0007669"/>
    <property type="project" value="TreeGrafter"/>
</dbReference>
<organism evidence="3 4">
    <name type="scientific">Actinoalloteichus fjordicus</name>
    <dbReference type="NCBI Taxonomy" id="1612552"/>
    <lineage>
        <taxon>Bacteria</taxon>
        <taxon>Bacillati</taxon>
        <taxon>Actinomycetota</taxon>
        <taxon>Actinomycetes</taxon>
        <taxon>Pseudonocardiales</taxon>
        <taxon>Pseudonocardiaceae</taxon>
        <taxon>Actinoalloteichus</taxon>
    </lineage>
</organism>
<dbReference type="EMBL" id="CP016076">
    <property type="protein sequence ID" value="APU16520.1"/>
    <property type="molecule type" value="Genomic_DNA"/>
</dbReference>
<reference evidence="4" key="1">
    <citation type="submission" date="2016-06" db="EMBL/GenBank/DDBJ databases">
        <title>Complete genome sequence of Actinoalloteichus fjordicus DSM 46855 (=ADI127-17), type strain of the new species Actinoalloteichus fjordicus.</title>
        <authorList>
            <person name="Ruckert C."/>
            <person name="Nouioui I."/>
            <person name="Willmese J."/>
            <person name="van Wezel G."/>
            <person name="Klenk H.-P."/>
            <person name="Kalinowski J."/>
            <person name="Zotchev S.B."/>
        </authorList>
    </citation>
    <scope>NUCLEOTIDE SEQUENCE [LARGE SCALE GENOMIC DNA]</scope>
    <source>
        <strain evidence="4">ADI127-7</strain>
    </source>
</reference>
<dbReference type="Proteomes" id="UP000185511">
    <property type="component" value="Chromosome"/>
</dbReference>
<evidence type="ECO:0000259" key="2">
    <source>
        <dbReference type="Pfam" id="PF01243"/>
    </source>
</evidence>
<dbReference type="InterPro" id="IPR011576">
    <property type="entry name" value="Pyridox_Oxase_N"/>
</dbReference>
<dbReference type="NCBIfam" id="TIGR03618">
    <property type="entry name" value="Rv1155_F420"/>
    <property type="match status" value="1"/>
</dbReference>
<dbReference type="InterPro" id="IPR019920">
    <property type="entry name" value="F420-binding_dom_put"/>
</dbReference>
<keyword evidence="4" id="KW-1185">Reference proteome</keyword>
<feature type="domain" description="Pyridoxamine 5'-phosphate oxidase N-terminal" evidence="2">
    <location>
        <begin position="28"/>
        <end position="136"/>
    </location>
</feature>
<keyword evidence="1" id="KW-0560">Oxidoreductase</keyword>
<dbReference type="PANTHER" id="PTHR35176">
    <property type="entry name" value="HEME OXYGENASE HI_0854-RELATED"/>
    <property type="match status" value="1"/>
</dbReference>